<feature type="region of interest" description="Disordered" evidence="1">
    <location>
        <begin position="68"/>
        <end position="114"/>
    </location>
</feature>
<feature type="compositionally biased region" description="Pro residues" evidence="1">
    <location>
        <begin position="71"/>
        <end position="83"/>
    </location>
</feature>
<evidence type="ECO:0000313" key="2">
    <source>
        <dbReference type="EMBL" id="AEW93329.1"/>
    </source>
</evidence>
<dbReference type="HOGENOM" id="CLU_140947_0_0_11"/>
<dbReference type="EMBL" id="CP003219">
    <property type="protein sequence ID" value="AEW93329.1"/>
    <property type="molecule type" value="Genomic_DNA"/>
</dbReference>
<accession>G8WN46</accession>
<dbReference type="AlphaFoldDB" id="G8WN46"/>
<feature type="compositionally biased region" description="Pro residues" evidence="1">
    <location>
        <begin position="96"/>
        <end position="106"/>
    </location>
</feature>
<keyword evidence="3" id="KW-1185">Reference proteome</keyword>
<name>G8WN46_STREN</name>
<organism evidence="2 3">
    <name type="scientific">Streptantibioticus cattleyicolor (strain ATCC 35852 / DSM 46488 / JCM 4925 / NBRC 14057 / NRRL 8057)</name>
    <name type="common">Streptomyces cattleya</name>
    <dbReference type="NCBI Taxonomy" id="1003195"/>
    <lineage>
        <taxon>Bacteria</taxon>
        <taxon>Bacillati</taxon>
        <taxon>Actinomycetota</taxon>
        <taxon>Actinomycetes</taxon>
        <taxon>Kitasatosporales</taxon>
        <taxon>Streptomycetaceae</taxon>
        <taxon>Streptantibioticus</taxon>
    </lineage>
</organism>
<gene>
    <name evidence="2" type="ordered locus">SCATT_09580</name>
</gene>
<evidence type="ECO:0000313" key="3">
    <source>
        <dbReference type="Proteomes" id="UP000007842"/>
    </source>
</evidence>
<dbReference type="RefSeq" id="WP_014627488.1">
    <property type="nucleotide sequence ID" value="NC_016111.1"/>
</dbReference>
<evidence type="ECO:0000256" key="1">
    <source>
        <dbReference type="SAM" id="MobiDB-lite"/>
    </source>
</evidence>
<dbReference type="KEGG" id="scy:SCATT_09580"/>
<protein>
    <submittedName>
        <fullName evidence="2">Uncharacterized protein</fullName>
    </submittedName>
</protein>
<dbReference type="STRING" id="1003195.SCATT_09580"/>
<dbReference type="Proteomes" id="UP000007842">
    <property type="component" value="Chromosome"/>
</dbReference>
<sequence length="114" mass="12738">MHTYDAASPYHGHHIPAMRAPHDSVTGSSTPIYDALCSEYRRLFRALPGDRTGEEHFSYESWTPWERYGPRPAPPPPVPPQPYHPRHRGMVRAALPPGPSGGPPGPYDNRPHGR</sequence>
<dbReference type="PATRIC" id="fig|1003195.29.peg.968"/>
<feature type="region of interest" description="Disordered" evidence="1">
    <location>
        <begin position="1"/>
        <end position="27"/>
    </location>
</feature>
<reference evidence="3" key="1">
    <citation type="submission" date="2011-12" db="EMBL/GenBank/DDBJ databases">
        <title>Complete genome sequence of Streptomyces cattleya strain DSM 46488.</title>
        <authorList>
            <person name="Ou H.-Y."/>
            <person name="Li P."/>
            <person name="Zhao C."/>
            <person name="O'Hagan D."/>
            <person name="Deng Z."/>
        </authorList>
    </citation>
    <scope>NUCLEOTIDE SEQUENCE [LARGE SCALE GENOMIC DNA]</scope>
    <source>
        <strain evidence="3">ATCC 35852 / DSM 46488 / JCM 4925 / NBRC 14057 / NRRL 8057</strain>
    </source>
</reference>
<proteinExistence type="predicted"/>